<dbReference type="GO" id="GO:0031012">
    <property type="term" value="C:extracellular matrix"/>
    <property type="evidence" value="ECO:0007669"/>
    <property type="project" value="TreeGrafter"/>
</dbReference>
<keyword evidence="3" id="KW-1185">Reference proteome</keyword>
<feature type="compositionally biased region" description="Low complexity" evidence="1">
    <location>
        <begin position="119"/>
        <end position="190"/>
    </location>
</feature>
<feature type="compositionally biased region" description="Low complexity" evidence="1">
    <location>
        <begin position="272"/>
        <end position="293"/>
    </location>
</feature>
<dbReference type="EMBL" id="WBWA01000051">
    <property type="protein sequence ID" value="KAB2661448.1"/>
    <property type="molecule type" value="Genomic_DNA"/>
</dbReference>
<organism evidence="2 3">
    <name type="scientific">Brucella tritici</name>
    <dbReference type="NCBI Taxonomy" id="94626"/>
    <lineage>
        <taxon>Bacteria</taxon>
        <taxon>Pseudomonadati</taxon>
        <taxon>Pseudomonadota</taxon>
        <taxon>Alphaproteobacteria</taxon>
        <taxon>Hyphomicrobiales</taxon>
        <taxon>Brucellaceae</taxon>
        <taxon>Brucella/Ochrobactrum group</taxon>
        <taxon>Brucella</taxon>
    </lineage>
</organism>
<name>A0A833CGC7_9HYPH</name>
<dbReference type="InterPro" id="IPR008160">
    <property type="entry name" value="Collagen"/>
</dbReference>
<feature type="compositionally biased region" description="Low complexity" evidence="1">
    <location>
        <begin position="381"/>
        <end position="395"/>
    </location>
</feature>
<feature type="compositionally biased region" description="Low complexity" evidence="1">
    <location>
        <begin position="98"/>
        <end position="107"/>
    </location>
</feature>
<sequence length="510" mass="52789">MNDSLIKAKENFPVGVKTRAKRSTPPALNGELRGAASFDYPMVNDNNIRLLYIGQENLDAEYERRIQLDTYGNRLSTVEASWKDFVEQGGVPGPPGDKGPTGNQGPEGPAGPTGPRGPQGPQGVQGPDGIQGPEGPQGPTGEKGPVGPQGPIGIVGPQGPQGIPGVSGPQGPQGLMGPQGPQGDMGPVGPAFQPDAQGLTVDRDAYNAERQGFSFLDTQRGIVYWKLSNEIGTWSDGVPFGRGPQGIQGPQGPQGIQGPQGEMGPEGPEGPQGPQGVTGETGPQGPQGEPGLQGVRGPQGVTGPSGPEGAVGPAGSYVYFVNAVPTAEMGKIGDWAFRDDQDRTAYEKTDGETWTVRFTLRGIQGPQGVAGPEGPRGPTGIQGPQGAVGPQGPQGPSNPNAATLGGWDLNGILNQIETRANDYGTDRGFWRTRDYMLSEVVPIGGYAFLRRDAGAAGIHSVIGGDQARWSNARGNDDNFPAVGWGTWRACGLTKATSDGDAGTTVFQRIG</sequence>
<reference evidence="2 3" key="1">
    <citation type="submission" date="2019-09" db="EMBL/GenBank/DDBJ databases">
        <title>Taxonomic organization of the family Brucellaceae based on a phylogenomic approach.</title>
        <authorList>
            <person name="Leclercq S."/>
            <person name="Cloeckaert A."/>
            <person name="Zygmunt M.S."/>
        </authorList>
    </citation>
    <scope>NUCLEOTIDE SEQUENCE [LARGE SCALE GENOMIC DNA]</scope>
    <source>
        <strain evidence="2 3">LMG 18957</strain>
    </source>
</reference>
<dbReference type="GO" id="GO:0030198">
    <property type="term" value="P:extracellular matrix organization"/>
    <property type="evidence" value="ECO:0007669"/>
    <property type="project" value="TreeGrafter"/>
</dbReference>
<dbReference type="PANTHER" id="PTHR24023:SF1095">
    <property type="entry name" value="EGF-LIKE DOMAIN-CONTAINING PROTEIN"/>
    <property type="match status" value="1"/>
</dbReference>
<proteinExistence type="predicted"/>
<dbReference type="RefSeq" id="WP_151679014.1">
    <property type="nucleotide sequence ID" value="NZ_WBWA01000051.1"/>
</dbReference>
<evidence type="ECO:0000256" key="1">
    <source>
        <dbReference type="SAM" id="MobiDB-lite"/>
    </source>
</evidence>
<dbReference type="Pfam" id="PF01391">
    <property type="entry name" value="Collagen"/>
    <property type="match status" value="2"/>
</dbReference>
<protein>
    <submittedName>
        <fullName evidence="2">Collagen-like protein</fullName>
    </submittedName>
</protein>
<dbReference type="Proteomes" id="UP000430843">
    <property type="component" value="Unassembled WGS sequence"/>
</dbReference>
<dbReference type="GO" id="GO:0005615">
    <property type="term" value="C:extracellular space"/>
    <property type="evidence" value="ECO:0007669"/>
    <property type="project" value="TreeGrafter"/>
</dbReference>
<feature type="region of interest" description="Disordered" evidence="1">
    <location>
        <begin position="236"/>
        <end position="309"/>
    </location>
</feature>
<dbReference type="PANTHER" id="PTHR24023">
    <property type="entry name" value="COLLAGEN ALPHA"/>
    <property type="match status" value="1"/>
</dbReference>
<evidence type="ECO:0000313" key="2">
    <source>
        <dbReference type="EMBL" id="KAB2661448.1"/>
    </source>
</evidence>
<keyword evidence="2" id="KW-0176">Collagen</keyword>
<feature type="compositionally biased region" description="Low complexity" evidence="1">
    <location>
        <begin position="245"/>
        <end position="266"/>
    </location>
</feature>
<feature type="region of interest" description="Disordered" evidence="1">
    <location>
        <begin position="86"/>
        <end position="196"/>
    </location>
</feature>
<evidence type="ECO:0000313" key="3">
    <source>
        <dbReference type="Proteomes" id="UP000430843"/>
    </source>
</evidence>
<dbReference type="GO" id="GO:0030020">
    <property type="term" value="F:extracellular matrix structural constituent conferring tensile strength"/>
    <property type="evidence" value="ECO:0007669"/>
    <property type="project" value="TreeGrafter"/>
</dbReference>
<feature type="region of interest" description="Disordered" evidence="1">
    <location>
        <begin position="364"/>
        <end position="402"/>
    </location>
</feature>
<comment type="caution">
    <text evidence="2">The sequence shown here is derived from an EMBL/GenBank/DDBJ whole genome shotgun (WGS) entry which is preliminary data.</text>
</comment>
<gene>
    <name evidence="2" type="ORF">F9K91_24940</name>
</gene>
<dbReference type="AlphaFoldDB" id="A0A833CGC7"/>
<accession>A0A833CGC7</accession>
<dbReference type="InterPro" id="IPR050149">
    <property type="entry name" value="Collagen_superfamily"/>
</dbReference>